<dbReference type="PANTHER" id="PTHR22749">
    <property type="entry name" value="RIBOFLAVIN KINASE/FMN ADENYLYLTRANSFERASE"/>
    <property type="match status" value="1"/>
</dbReference>
<dbReference type="FunFam" id="2.40.30.30:FF:000004">
    <property type="entry name" value="Riboflavin biosynthesis protein"/>
    <property type="match status" value="1"/>
</dbReference>
<dbReference type="CDD" id="cd02064">
    <property type="entry name" value="FAD_synthetase_N"/>
    <property type="match status" value="1"/>
</dbReference>
<dbReference type="GO" id="GO:0009231">
    <property type="term" value="P:riboflavin biosynthetic process"/>
    <property type="evidence" value="ECO:0007669"/>
    <property type="project" value="InterPro"/>
</dbReference>
<dbReference type="InterPro" id="IPR023468">
    <property type="entry name" value="Riboflavin_kinase"/>
</dbReference>
<dbReference type="Pfam" id="PF01687">
    <property type="entry name" value="Flavokinase"/>
    <property type="match status" value="1"/>
</dbReference>
<dbReference type="GO" id="GO:0005524">
    <property type="term" value="F:ATP binding"/>
    <property type="evidence" value="ECO:0007669"/>
    <property type="project" value="UniProtKB-UniRule"/>
</dbReference>
<evidence type="ECO:0000313" key="17">
    <source>
        <dbReference type="Proteomes" id="UP000000742"/>
    </source>
</evidence>
<dbReference type="AlphaFoldDB" id="B7GG71"/>
<dbReference type="NCBIfam" id="TIGR00083">
    <property type="entry name" value="ribF"/>
    <property type="match status" value="1"/>
</dbReference>
<keyword evidence="3 14" id="KW-0285">Flavoprotein</keyword>
<evidence type="ECO:0000256" key="8">
    <source>
        <dbReference type="ARBA" id="ARBA00022777"/>
    </source>
</evidence>
<evidence type="ECO:0000256" key="14">
    <source>
        <dbReference type="PIRNR" id="PIRNR004491"/>
    </source>
</evidence>
<keyword evidence="7 14" id="KW-0547">Nucleotide-binding</keyword>
<dbReference type="KEGG" id="afl:Aflv_1691"/>
<evidence type="ECO:0000256" key="9">
    <source>
        <dbReference type="ARBA" id="ARBA00022827"/>
    </source>
</evidence>
<dbReference type="GO" id="GO:0008531">
    <property type="term" value="F:riboflavin kinase activity"/>
    <property type="evidence" value="ECO:0007669"/>
    <property type="project" value="UniProtKB-UniRule"/>
</dbReference>
<dbReference type="EMBL" id="CP000922">
    <property type="protein sequence ID" value="ACJ34052.1"/>
    <property type="molecule type" value="Genomic_DNA"/>
</dbReference>
<dbReference type="NCBIfam" id="NF004160">
    <property type="entry name" value="PRK05627.1-3"/>
    <property type="match status" value="1"/>
</dbReference>
<accession>B7GG71</accession>
<evidence type="ECO:0000256" key="10">
    <source>
        <dbReference type="ARBA" id="ARBA00022840"/>
    </source>
</evidence>
<dbReference type="GO" id="GO:0009398">
    <property type="term" value="P:FMN biosynthetic process"/>
    <property type="evidence" value="ECO:0007669"/>
    <property type="project" value="UniProtKB-UniRule"/>
</dbReference>
<evidence type="ECO:0000256" key="3">
    <source>
        <dbReference type="ARBA" id="ARBA00022630"/>
    </source>
</evidence>
<keyword evidence="5 14" id="KW-0808">Transferase</keyword>
<evidence type="ECO:0000259" key="15">
    <source>
        <dbReference type="SMART" id="SM00904"/>
    </source>
</evidence>
<dbReference type="SMART" id="SM00904">
    <property type="entry name" value="Flavokinase"/>
    <property type="match status" value="1"/>
</dbReference>
<name>B7GG71_ANOFW</name>
<dbReference type="EC" id="2.7.1.26" evidence="14"/>
<organism evidence="16 17">
    <name type="scientific">Anoxybacillus flavithermus (strain DSM 21510 / WK1)</name>
    <dbReference type="NCBI Taxonomy" id="491915"/>
    <lineage>
        <taxon>Bacteria</taxon>
        <taxon>Bacillati</taxon>
        <taxon>Bacillota</taxon>
        <taxon>Bacilli</taxon>
        <taxon>Bacillales</taxon>
        <taxon>Anoxybacillaceae</taxon>
        <taxon>Anoxybacillus</taxon>
    </lineage>
</organism>
<dbReference type="InterPro" id="IPR023465">
    <property type="entry name" value="Riboflavin_kinase_dom_sf"/>
</dbReference>
<comment type="catalytic activity">
    <reaction evidence="12 14">
        <text>riboflavin + ATP = FMN + ADP + H(+)</text>
        <dbReference type="Rhea" id="RHEA:14357"/>
        <dbReference type="ChEBI" id="CHEBI:15378"/>
        <dbReference type="ChEBI" id="CHEBI:30616"/>
        <dbReference type="ChEBI" id="CHEBI:57986"/>
        <dbReference type="ChEBI" id="CHEBI:58210"/>
        <dbReference type="ChEBI" id="CHEBI:456216"/>
        <dbReference type="EC" id="2.7.1.26"/>
    </reaction>
</comment>
<feature type="domain" description="Riboflavin kinase" evidence="15">
    <location>
        <begin position="186"/>
        <end position="313"/>
    </location>
</feature>
<comment type="catalytic activity">
    <reaction evidence="13 14">
        <text>FMN + ATP + H(+) = FAD + diphosphate</text>
        <dbReference type="Rhea" id="RHEA:17237"/>
        <dbReference type="ChEBI" id="CHEBI:15378"/>
        <dbReference type="ChEBI" id="CHEBI:30616"/>
        <dbReference type="ChEBI" id="CHEBI:33019"/>
        <dbReference type="ChEBI" id="CHEBI:57692"/>
        <dbReference type="ChEBI" id="CHEBI:58210"/>
        <dbReference type="EC" id="2.7.7.2"/>
    </reaction>
</comment>
<dbReference type="GO" id="GO:0003919">
    <property type="term" value="F:FMN adenylyltransferase activity"/>
    <property type="evidence" value="ECO:0007669"/>
    <property type="project" value="UniProtKB-UniRule"/>
</dbReference>
<comment type="similarity">
    <text evidence="14">Belongs to the ribF family.</text>
</comment>
<keyword evidence="4 14" id="KW-0288">FMN</keyword>
<dbReference type="InterPro" id="IPR015864">
    <property type="entry name" value="FAD_synthase"/>
</dbReference>
<proteinExistence type="inferred from homology"/>
<dbReference type="Pfam" id="PF06574">
    <property type="entry name" value="FAD_syn"/>
    <property type="match status" value="1"/>
</dbReference>
<keyword evidence="8 14" id="KW-0418">Kinase</keyword>
<evidence type="ECO:0000256" key="2">
    <source>
        <dbReference type="ARBA" id="ARBA00005201"/>
    </source>
</evidence>
<gene>
    <name evidence="16" type="primary">ribC</name>
    <name evidence="16" type="ordered locus">Aflv_1691</name>
</gene>
<dbReference type="InterPro" id="IPR014729">
    <property type="entry name" value="Rossmann-like_a/b/a_fold"/>
</dbReference>
<dbReference type="NCBIfam" id="NF004162">
    <property type="entry name" value="PRK05627.1-5"/>
    <property type="match status" value="1"/>
</dbReference>
<dbReference type="Proteomes" id="UP000000742">
    <property type="component" value="Chromosome"/>
</dbReference>
<evidence type="ECO:0000256" key="6">
    <source>
        <dbReference type="ARBA" id="ARBA00022695"/>
    </source>
</evidence>
<evidence type="ECO:0000256" key="4">
    <source>
        <dbReference type="ARBA" id="ARBA00022643"/>
    </source>
</evidence>
<dbReference type="NCBIfam" id="NF004161">
    <property type="entry name" value="PRK05627.1-4"/>
    <property type="match status" value="1"/>
</dbReference>
<dbReference type="EC" id="2.7.7.2" evidence="14"/>
<dbReference type="PANTHER" id="PTHR22749:SF6">
    <property type="entry name" value="RIBOFLAVIN KINASE"/>
    <property type="match status" value="1"/>
</dbReference>
<keyword evidence="11" id="KW-0511">Multifunctional enzyme</keyword>
<keyword evidence="6 14" id="KW-0548">Nucleotidyltransferase</keyword>
<evidence type="ECO:0000256" key="13">
    <source>
        <dbReference type="ARBA" id="ARBA00049494"/>
    </source>
</evidence>
<dbReference type="PIRSF" id="PIRSF004491">
    <property type="entry name" value="FAD_Synth"/>
    <property type="match status" value="1"/>
</dbReference>
<evidence type="ECO:0000256" key="12">
    <source>
        <dbReference type="ARBA" id="ARBA00047880"/>
    </source>
</evidence>
<dbReference type="Gene3D" id="2.40.30.30">
    <property type="entry name" value="Riboflavin kinase-like"/>
    <property type="match status" value="1"/>
</dbReference>
<comment type="pathway">
    <text evidence="2 14">Cofactor biosynthesis; FMN biosynthesis; FMN from riboflavin (ATP route): step 1/1.</text>
</comment>
<dbReference type="GO" id="GO:0006747">
    <property type="term" value="P:FAD biosynthetic process"/>
    <property type="evidence" value="ECO:0007669"/>
    <property type="project" value="UniProtKB-UniRule"/>
</dbReference>
<evidence type="ECO:0000313" key="16">
    <source>
        <dbReference type="EMBL" id="ACJ34052.1"/>
    </source>
</evidence>
<dbReference type="UniPathway" id="UPA00277">
    <property type="reaction ID" value="UER00407"/>
</dbReference>
<dbReference type="eggNOG" id="COG0196">
    <property type="taxonomic scope" value="Bacteria"/>
</dbReference>
<dbReference type="SUPFAM" id="SSF52374">
    <property type="entry name" value="Nucleotidylyl transferase"/>
    <property type="match status" value="1"/>
</dbReference>
<evidence type="ECO:0000256" key="7">
    <source>
        <dbReference type="ARBA" id="ARBA00022741"/>
    </source>
</evidence>
<dbReference type="InterPro" id="IPR004821">
    <property type="entry name" value="Cyt_trans-like"/>
</dbReference>
<evidence type="ECO:0000256" key="5">
    <source>
        <dbReference type="ARBA" id="ARBA00022679"/>
    </source>
</evidence>
<evidence type="ECO:0000256" key="1">
    <source>
        <dbReference type="ARBA" id="ARBA00004726"/>
    </source>
</evidence>
<dbReference type="InterPro" id="IPR015865">
    <property type="entry name" value="Riboflavin_kinase_bac/euk"/>
</dbReference>
<dbReference type="FunFam" id="3.40.50.620:FF:000021">
    <property type="entry name" value="Riboflavin biosynthesis protein"/>
    <property type="match status" value="1"/>
</dbReference>
<comment type="pathway">
    <text evidence="1 14">Cofactor biosynthesis; FAD biosynthesis; FAD from FMN: step 1/1.</text>
</comment>
<sequence length="326" mass="37284">MKIMKTIWLSHPLNQKNDDPLVMALGYFDGVHLGHQKVIQTAKQIADDRQYKSAVMTFHPHPSVVLGRSKQHVRFITPLKEKEKQIAKLGVDNLYVVPFTPEFAQLLPQQFVDEYIIGLGVKHVVAGFDFTYGRLGKGTMETLPFHSREQFTQTVIPKQTFGEEKISSTYIRQRLAEGDVEQLPHLLGRLYEVTGTVVHGDKRGRTIGFPTANVALDDDYIIPRIGVYAVTVTIGAKTWTGVCNVGYKPTFHAQQPEEPTIEVHLFDFSADIYGANVRIQWHKRLRDERAFSSVHELIEQIQRDVQAAREYFQNPLAFYRKNMYSI</sequence>
<dbReference type="InterPro" id="IPR002606">
    <property type="entry name" value="Riboflavin_kinase_bac"/>
</dbReference>
<dbReference type="SUPFAM" id="SSF82114">
    <property type="entry name" value="Riboflavin kinase-like"/>
    <property type="match status" value="1"/>
</dbReference>
<dbReference type="HOGENOM" id="CLU_048437_0_2_9"/>
<dbReference type="STRING" id="491915.Aflv_1691"/>
<dbReference type="NCBIfam" id="TIGR00125">
    <property type="entry name" value="cyt_tran_rel"/>
    <property type="match status" value="1"/>
</dbReference>
<reference evidence="16 17" key="1">
    <citation type="journal article" date="2008" name="Genome Biol.">
        <title>Encapsulated in silica: genome, proteome and physiology of the thermophilic bacterium Anoxybacillus flavithermus WK1.</title>
        <authorList>
            <person name="Saw J.H."/>
            <person name="Mountain B.W."/>
            <person name="Feng L."/>
            <person name="Omelchenko M.V."/>
            <person name="Hou S."/>
            <person name="Saito J.A."/>
            <person name="Stott M.B."/>
            <person name="Li D."/>
            <person name="Zhao G."/>
            <person name="Wu J."/>
            <person name="Galperin M.Y."/>
            <person name="Koonin E.V."/>
            <person name="Makarova K.S."/>
            <person name="Wolf Y.I."/>
            <person name="Rigden D.J."/>
            <person name="Dunfield P.F."/>
            <person name="Wang L."/>
            <person name="Alam M."/>
        </authorList>
    </citation>
    <scope>NUCLEOTIDE SEQUENCE [LARGE SCALE GENOMIC DNA]</scope>
    <source>
        <strain evidence="17">DSM 21510 / WK1</strain>
    </source>
</reference>
<dbReference type="Gene3D" id="3.40.50.620">
    <property type="entry name" value="HUPs"/>
    <property type="match status" value="1"/>
</dbReference>
<keyword evidence="9 14" id="KW-0274">FAD</keyword>
<dbReference type="UniPathway" id="UPA00276">
    <property type="reaction ID" value="UER00406"/>
</dbReference>
<keyword evidence="10 14" id="KW-0067">ATP-binding</keyword>
<evidence type="ECO:0000256" key="11">
    <source>
        <dbReference type="ARBA" id="ARBA00023268"/>
    </source>
</evidence>
<protein>
    <recommendedName>
        <fullName evidence="14">Riboflavin biosynthesis protein</fullName>
    </recommendedName>
    <domain>
        <recommendedName>
            <fullName evidence="14">Riboflavin kinase</fullName>
            <ecNumber evidence="14">2.7.1.26</ecNumber>
        </recommendedName>
        <alternativeName>
            <fullName evidence="14">Flavokinase</fullName>
        </alternativeName>
    </domain>
    <domain>
        <recommendedName>
            <fullName evidence="14">FMN adenylyltransferase</fullName>
            <ecNumber evidence="14">2.7.7.2</ecNumber>
        </recommendedName>
        <alternativeName>
            <fullName evidence="14">FAD pyrophosphorylase</fullName>
        </alternativeName>
        <alternativeName>
            <fullName evidence="14">FAD synthase</fullName>
        </alternativeName>
    </domain>
</protein>